<dbReference type="EMBL" id="KZ513076">
    <property type="protein sequence ID" value="PKU31277.1"/>
    <property type="molecule type" value="Genomic_DNA"/>
</dbReference>
<protein>
    <recommendedName>
        <fullName evidence="13">Sodium/hydrogen exchanger</fullName>
    </recommendedName>
</protein>
<evidence type="ECO:0000256" key="5">
    <source>
        <dbReference type="ARBA" id="ARBA00022475"/>
    </source>
</evidence>
<evidence type="ECO:0000256" key="13">
    <source>
        <dbReference type="RuleBase" id="RU003722"/>
    </source>
</evidence>
<keyword evidence="11 15" id="KW-0472">Membrane</keyword>
<evidence type="ECO:0000256" key="4">
    <source>
        <dbReference type="ARBA" id="ARBA00022449"/>
    </source>
</evidence>
<dbReference type="AlphaFoldDB" id="A0A2I0TBV1"/>
<dbReference type="NCBIfam" id="TIGR00840">
    <property type="entry name" value="b_cpa1"/>
    <property type="match status" value="1"/>
</dbReference>
<dbReference type="Proteomes" id="UP000233556">
    <property type="component" value="Unassembled WGS sequence"/>
</dbReference>
<dbReference type="Gene3D" id="6.10.140.1330">
    <property type="match status" value="1"/>
</dbReference>
<dbReference type="PANTHER" id="PTHR10110:SF56">
    <property type="entry name" value="SODIUM_HYDROGEN EXCHANGER 5"/>
    <property type="match status" value="1"/>
</dbReference>
<dbReference type="GO" id="GO:0051453">
    <property type="term" value="P:regulation of intracellular pH"/>
    <property type="evidence" value="ECO:0007669"/>
    <property type="project" value="TreeGrafter"/>
</dbReference>
<keyword evidence="8 15" id="KW-1133">Transmembrane helix</keyword>
<dbReference type="InterPro" id="IPR004709">
    <property type="entry name" value="NaH_exchanger"/>
</dbReference>
<evidence type="ECO:0000256" key="8">
    <source>
        <dbReference type="ARBA" id="ARBA00022989"/>
    </source>
</evidence>
<evidence type="ECO:0000313" key="17">
    <source>
        <dbReference type="EMBL" id="PKU31277.1"/>
    </source>
</evidence>
<keyword evidence="18" id="KW-1185">Reference proteome</keyword>
<feature type="transmembrane region" description="Helical" evidence="15">
    <location>
        <begin position="120"/>
        <end position="149"/>
    </location>
</feature>
<dbReference type="InterPro" id="IPR018422">
    <property type="entry name" value="Cation/H_exchanger_CPA1"/>
</dbReference>
<accession>A0A2I0TBV1</accession>
<dbReference type="PANTHER" id="PTHR10110">
    <property type="entry name" value="SODIUM/HYDROGEN EXCHANGER"/>
    <property type="match status" value="1"/>
</dbReference>
<dbReference type="OrthoDB" id="196264at2759"/>
<evidence type="ECO:0000256" key="7">
    <source>
        <dbReference type="ARBA" id="ARBA00022753"/>
    </source>
</evidence>
<name>A0A2I0TBV1_LIMLA</name>
<evidence type="ECO:0000256" key="3">
    <source>
        <dbReference type="ARBA" id="ARBA00022448"/>
    </source>
</evidence>
<dbReference type="GO" id="GO:0055038">
    <property type="term" value="C:recycling endosome membrane"/>
    <property type="evidence" value="ECO:0007669"/>
    <property type="project" value="UniProtKB-SubCell"/>
</dbReference>
<keyword evidence="5" id="KW-1003">Cell membrane</keyword>
<feature type="transmembrane region" description="Helical" evidence="15">
    <location>
        <begin position="196"/>
        <end position="216"/>
    </location>
</feature>
<feature type="compositionally biased region" description="Basic residues" evidence="14">
    <location>
        <begin position="261"/>
        <end position="274"/>
    </location>
</feature>
<dbReference type="GO" id="GO:0098719">
    <property type="term" value="P:sodium ion import across plasma membrane"/>
    <property type="evidence" value="ECO:0007669"/>
    <property type="project" value="TreeGrafter"/>
</dbReference>
<dbReference type="PRINTS" id="PR01087">
    <property type="entry name" value="NAHEXCHNGR3"/>
</dbReference>
<keyword evidence="7" id="KW-0967">Endosome</keyword>
<feature type="domain" description="Cation/H+ exchanger transmembrane" evidence="16">
    <location>
        <begin position="2"/>
        <end position="216"/>
    </location>
</feature>
<keyword evidence="6 13" id="KW-0812">Transmembrane</keyword>
<keyword evidence="4 13" id="KW-0050">Antiport</keyword>
<keyword evidence="12 13" id="KW-0739">Sodium transport</keyword>
<keyword evidence="3 13" id="KW-0813">Transport</keyword>
<feature type="region of interest" description="Disordered" evidence="14">
    <location>
        <begin position="421"/>
        <end position="484"/>
    </location>
</feature>
<dbReference type="Pfam" id="PF00999">
    <property type="entry name" value="Na_H_Exchanger"/>
    <property type="match status" value="1"/>
</dbReference>
<comment type="subcellular location">
    <subcellularLocation>
        <location evidence="2">Cell membrane</location>
        <topology evidence="2">Multi-pass membrane protein</topology>
    </subcellularLocation>
    <subcellularLocation>
        <location evidence="1">Recycling endosome membrane</location>
        <topology evidence="1">Multi-pass membrane protein</topology>
    </subcellularLocation>
</comment>
<keyword evidence="10 13" id="KW-0406">Ion transport</keyword>
<dbReference type="InterPro" id="IPR018410">
    <property type="entry name" value="Na/H_exchanger_3/5"/>
</dbReference>
<reference evidence="18" key="2">
    <citation type="submission" date="2017-12" db="EMBL/GenBank/DDBJ databases">
        <title>Genome sequence of the Bar-tailed Godwit (Limosa lapponica baueri).</title>
        <authorList>
            <person name="Lima N.C.B."/>
            <person name="Parody-Merino A.M."/>
            <person name="Battley P.F."/>
            <person name="Fidler A.E."/>
            <person name="Prosdocimi F."/>
        </authorList>
    </citation>
    <scope>NUCLEOTIDE SEQUENCE [LARGE SCALE GENOMIC DNA]</scope>
</reference>
<evidence type="ECO:0000256" key="10">
    <source>
        <dbReference type="ARBA" id="ARBA00023065"/>
    </source>
</evidence>
<dbReference type="GO" id="GO:0015385">
    <property type="term" value="F:sodium:proton antiporter activity"/>
    <property type="evidence" value="ECO:0007669"/>
    <property type="project" value="InterPro"/>
</dbReference>
<dbReference type="InterPro" id="IPR006153">
    <property type="entry name" value="Cation/H_exchanger_TM"/>
</dbReference>
<dbReference type="GO" id="GO:0005886">
    <property type="term" value="C:plasma membrane"/>
    <property type="evidence" value="ECO:0007669"/>
    <property type="project" value="UniProtKB-SubCell"/>
</dbReference>
<reference evidence="18" key="1">
    <citation type="submission" date="2017-11" db="EMBL/GenBank/DDBJ databases">
        <authorList>
            <person name="Lima N.C."/>
            <person name="Parody-Merino A.M."/>
            <person name="Battley P.F."/>
            <person name="Fidler A.E."/>
            <person name="Prosdocimi F."/>
        </authorList>
    </citation>
    <scope>NUCLEOTIDE SEQUENCE [LARGE SCALE GENOMIC DNA]</scope>
</reference>
<feature type="transmembrane region" description="Helical" evidence="15">
    <location>
        <begin position="86"/>
        <end position="108"/>
    </location>
</feature>
<gene>
    <name evidence="17" type="ORF">llap_18419</name>
</gene>
<proteinExistence type="inferred from homology"/>
<organism evidence="17 18">
    <name type="scientific">Limosa lapponica baueri</name>
    <dbReference type="NCBI Taxonomy" id="1758121"/>
    <lineage>
        <taxon>Eukaryota</taxon>
        <taxon>Metazoa</taxon>
        <taxon>Chordata</taxon>
        <taxon>Craniata</taxon>
        <taxon>Vertebrata</taxon>
        <taxon>Euteleostomi</taxon>
        <taxon>Archelosauria</taxon>
        <taxon>Archosauria</taxon>
        <taxon>Dinosauria</taxon>
        <taxon>Saurischia</taxon>
        <taxon>Theropoda</taxon>
        <taxon>Coelurosauria</taxon>
        <taxon>Aves</taxon>
        <taxon>Neognathae</taxon>
        <taxon>Neoaves</taxon>
        <taxon>Charadriiformes</taxon>
        <taxon>Scolopacidae</taxon>
        <taxon>Limosa</taxon>
    </lineage>
</organism>
<sequence length="494" mass="54783">MDFLLFGSLISAVDPVAVLAVFEEVHVNETLFIIVFGESLLNDAVTVVLYKVFNSFVELGPAHIHATDYVKGVGECKRIFSPPASFFLVSLGGTAVGLLFAFLLALITRFTKRVRIIEPLFVFLLAYVAYLAAEMVSLSSILAVTFCGICCKKYVEANISQKSRTTVKYTMKTLASSSETIIFMFLGISAVDTSKWAWDTALVLGTLFFILLFRAYKASYSRHFISPDKQERQDKEIFRQNMKRRLETFKSTKHNVCSSKSKARLKEKGRKKKNISLTSDAPNGKTHRNVPWQEAAPVLVMVSSEEEESDSSETEREDDEGIVFIARATDEVLQGKTTPGSVDVCPSPCIIPPSPTLAEKELPWKGDQADLAVYVSSETTKIVPVDMQKAWNQSISSLESIASPPGIESGPQQRRFACPVLEEQPQSASQATPEQSSHFQFPSHVPKSGRSQSDSSPDGAEQQELQPLMATEEQGRMLPTAEPRWLMFNRASHL</sequence>
<evidence type="ECO:0000313" key="18">
    <source>
        <dbReference type="Proteomes" id="UP000233556"/>
    </source>
</evidence>
<evidence type="ECO:0000259" key="16">
    <source>
        <dbReference type="Pfam" id="PF00999"/>
    </source>
</evidence>
<evidence type="ECO:0000256" key="15">
    <source>
        <dbReference type="SAM" id="Phobius"/>
    </source>
</evidence>
<evidence type="ECO:0000256" key="14">
    <source>
        <dbReference type="SAM" id="MobiDB-lite"/>
    </source>
</evidence>
<dbReference type="GO" id="GO:0015386">
    <property type="term" value="F:potassium:proton antiporter activity"/>
    <property type="evidence" value="ECO:0007669"/>
    <property type="project" value="TreeGrafter"/>
</dbReference>
<evidence type="ECO:0000256" key="11">
    <source>
        <dbReference type="ARBA" id="ARBA00023136"/>
    </source>
</evidence>
<evidence type="ECO:0000256" key="2">
    <source>
        <dbReference type="ARBA" id="ARBA00004651"/>
    </source>
</evidence>
<evidence type="ECO:0000256" key="6">
    <source>
        <dbReference type="ARBA" id="ARBA00022692"/>
    </source>
</evidence>
<evidence type="ECO:0000256" key="12">
    <source>
        <dbReference type="ARBA" id="ARBA00023201"/>
    </source>
</evidence>
<feature type="region of interest" description="Disordered" evidence="14">
    <location>
        <begin position="258"/>
        <end position="288"/>
    </location>
</feature>
<feature type="compositionally biased region" description="Polar residues" evidence="14">
    <location>
        <begin position="424"/>
        <end position="440"/>
    </location>
</feature>
<evidence type="ECO:0000256" key="9">
    <source>
        <dbReference type="ARBA" id="ARBA00023053"/>
    </source>
</evidence>
<keyword evidence="9" id="KW-0915">Sodium</keyword>
<comment type="similarity">
    <text evidence="13">Belongs to the monovalent cation:proton antiporter 1 (CPA1) transporter (TC 2.A.36) family.</text>
</comment>
<evidence type="ECO:0000256" key="1">
    <source>
        <dbReference type="ARBA" id="ARBA00004195"/>
    </source>
</evidence>